<accession>A0A2H3CYF3</accession>
<evidence type="ECO:0000313" key="2">
    <source>
        <dbReference type="Proteomes" id="UP000217790"/>
    </source>
</evidence>
<dbReference type="EMBL" id="KZ293675">
    <property type="protein sequence ID" value="PBK88079.1"/>
    <property type="molecule type" value="Genomic_DNA"/>
</dbReference>
<dbReference type="InterPro" id="IPR032675">
    <property type="entry name" value="LRR_dom_sf"/>
</dbReference>
<sequence>MLLSLPIELLEHILNECFIYGRKSLRSTCVLLCRLATPLVFETMVVDVYLSPTKSLGRLKAIVSGKGFVQYVKHLRLFTLKLPEGNPKGPVDRILLNKRRARKAKKLEKRLVTAVSFMTSLQTVKYLGYDETFLQHVALWDQISYLPCMSMLSIYGSYRESTSINSSFPYLTKLSIAGPSYFKFASILISNSPNLSSLGIYDHGPSSTSSPSTSNIFSQYPKGTYSSITDLSLCGNLSVCRPDVPILIPHLSQLRSLELSVRFVASEFWASLREEQIFVRRLSLSLSKYEPALFDYLCSYSGLHSIFLRIRTGFGEVARKGMERVHERQGETLACEPPGLQFAPHNIENYHR</sequence>
<keyword evidence="2" id="KW-1185">Reference proteome</keyword>
<dbReference type="InParanoid" id="A0A2H3CYF3"/>
<name>A0A2H3CYF3_ARMGA</name>
<dbReference type="Gene3D" id="3.80.10.10">
    <property type="entry name" value="Ribonuclease Inhibitor"/>
    <property type="match status" value="1"/>
</dbReference>
<dbReference type="OrthoDB" id="2971862at2759"/>
<protein>
    <recommendedName>
        <fullName evidence="3">F-box domain-containing protein</fullName>
    </recommendedName>
</protein>
<organism evidence="1 2">
    <name type="scientific">Armillaria gallica</name>
    <name type="common">Bulbous honey fungus</name>
    <name type="synonym">Armillaria bulbosa</name>
    <dbReference type="NCBI Taxonomy" id="47427"/>
    <lineage>
        <taxon>Eukaryota</taxon>
        <taxon>Fungi</taxon>
        <taxon>Dikarya</taxon>
        <taxon>Basidiomycota</taxon>
        <taxon>Agaricomycotina</taxon>
        <taxon>Agaricomycetes</taxon>
        <taxon>Agaricomycetidae</taxon>
        <taxon>Agaricales</taxon>
        <taxon>Marasmiineae</taxon>
        <taxon>Physalacriaceae</taxon>
        <taxon>Armillaria</taxon>
    </lineage>
</organism>
<proteinExistence type="predicted"/>
<dbReference type="AlphaFoldDB" id="A0A2H3CYF3"/>
<evidence type="ECO:0000313" key="1">
    <source>
        <dbReference type="EMBL" id="PBK88079.1"/>
    </source>
</evidence>
<dbReference type="SUPFAM" id="SSF52047">
    <property type="entry name" value="RNI-like"/>
    <property type="match status" value="1"/>
</dbReference>
<dbReference type="OMA" id="HNIENYH"/>
<gene>
    <name evidence="1" type="ORF">ARMGADRAFT_1034356</name>
</gene>
<reference evidence="2" key="1">
    <citation type="journal article" date="2017" name="Nat. Ecol. Evol.">
        <title>Genome expansion and lineage-specific genetic innovations in the forest pathogenic fungi Armillaria.</title>
        <authorList>
            <person name="Sipos G."/>
            <person name="Prasanna A.N."/>
            <person name="Walter M.C."/>
            <person name="O'Connor E."/>
            <person name="Balint B."/>
            <person name="Krizsan K."/>
            <person name="Kiss B."/>
            <person name="Hess J."/>
            <person name="Varga T."/>
            <person name="Slot J."/>
            <person name="Riley R."/>
            <person name="Boka B."/>
            <person name="Rigling D."/>
            <person name="Barry K."/>
            <person name="Lee J."/>
            <person name="Mihaltcheva S."/>
            <person name="LaButti K."/>
            <person name="Lipzen A."/>
            <person name="Waldron R."/>
            <person name="Moloney N.M."/>
            <person name="Sperisen C."/>
            <person name="Kredics L."/>
            <person name="Vagvoelgyi C."/>
            <person name="Patrignani A."/>
            <person name="Fitzpatrick D."/>
            <person name="Nagy I."/>
            <person name="Doyle S."/>
            <person name="Anderson J.B."/>
            <person name="Grigoriev I.V."/>
            <person name="Gueldener U."/>
            <person name="Muensterkoetter M."/>
            <person name="Nagy L.G."/>
        </authorList>
    </citation>
    <scope>NUCLEOTIDE SEQUENCE [LARGE SCALE GENOMIC DNA]</scope>
    <source>
        <strain evidence="2">Ar21-2</strain>
    </source>
</reference>
<dbReference type="Proteomes" id="UP000217790">
    <property type="component" value="Unassembled WGS sequence"/>
</dbReference>
<evidence type="ECO:0008006" key="3">
    <source>
        <dbReference type="Google" id="ProtNLM"/>
    </source>
</evidence>